<organism evidence="8 9">
    <name type="scientific">Burkholderia aenigmatica</name>
    <dbReference type="NCBI Taxonomy" id="2015348"/>
    <lineage>
        <taxon>Bacteria</taxon>
        <taxon>Pseudomonadati</taxon>
        <taxon>Pseudomonadota</taxon>
        <taxon>Betaproteobacteria</taxon>
        <taxon>Burkholderiales</taxon>
        <taxon>Burkholderiaceae</taxon>
        <taxon>Burkholderia</taxon>
        <taxon>Burkholderia cepacia complex</taxon>
    </lineage>
</organism>
<dbReference type="PROSITE" id="PS50850">
    <property type="entry name" value="MFS"/>
    <property type="match status" value="1"/>
</dbReference>
<proteinExistence type="predicted"/>
<evidence type="ECO:0000256" key="3">
    <source>
        <dbReference type="ARBA" id="ARBA00022692"/>
    </source>
</evidence>
<keyword evidence="4 6" id="KW-1133">Transmembrane helix</keyword>
<evidence type="ECO:0000256" key="6">
    <source>
        <dbReference type="SAM" id="Phobius"/>
    </source>
</evidence>
<dbReference type="PANTHER" id="PTHR43124:SF3">
    <property type="entry name" value="CHLORAMPHENICOL EFFLUX PUMP RV0191"/>
    <property type="match status" value="1"/>
</dbReference>
<evidence type="ECO:0000256" key="5">
    <source>
        <dbReference type="ARBA" id="ARBA00023136"/>
    </source>
</evidence>
<dbReference type="EMBL" id="CABWIL020000004">
    <property type="protein sequence ID" value="CAB3961500.1"/>
    <property type="molecule type" value="Genomic_DNA"/>
</dbReference>
<dbReference type="InterPro" id="IPR036259">
    <property type="entry name" value="MFS_trans_sf"/>
</dbReference>
<feature type="transmembrane region" description="Helical" evidence="6">
    <location>
        <begin position="104"/>
        <end position="127"/>
    </location>
</feature>
<dbReference type="Gene3D" id="1.20.1250.20">
    <property type="entry name" value="MFS general substrate transporter like domains"/>
    <property type="match status" value="1"/>
</dbReference>
<keyword evidence="2" id="KW-1003">Cell membrane</keyword>
<feature type="transmembrane region" description="Helical" evidence="6">
    <location>
        <begin position="305"/>
        <end position="324"/>
    </location>
</feature>
<protein>
    <submittedName>
        <fullName evidence="8">MFS transporter</fullName>
    </submittedName>
</protein>
<reference evidence="8 9" key="1">
    <citation type="submission" date="2020-04" db="EMBL/GenBank/DDBJ databases">
        <authorList>
            <person name="Depoorter E."/>
        </authorList>
    </citation>
    <scope>NUCLEOTIDE SEQUENCE [LARGE SCALE GENOMIC DNA]</scope>
    <source>
        <strain evidence="8 9">BCC0217</strain>
    </source>
</reference>
<dbReference type="Proteomes" id="UP000494301">
    <property type="component" value="Unassembled WGS sequence"/>
</dbReference>
<feature type="transmembrane region" description="Helical" evidence="6">
    <location>
        <begin position="80"/>
        <end position="98"/>
    </location>
</feature>
<name>A0A6J5IMB7_9BURK</name>
<feature type="domain" description="Major facilitator superfamily (MFS) profile" evidence="7">
    <location>
        <begin position="1"/>
        <end position="392"/>
    </location>
</feature>
<feature type="transmembrane region" description="Helical" evidence="6">
    <location>
        <begin position="207"/>
        <end position="232"/>
    </location>
</feature>
<feature type="transmembrane region" description="Helical" evidence="6">
    <location>
        <begin position="369"/>
        <end position="388"/>
    </location>
</feature>
<dbReference type="GO" id="GO:0005886">
    <property type="term" value="C:plasma membrane"/>
    <property type="evidence" value="ECO:0007669"/>
    <property type="project" value="UniProtKB-SubCell"/>
</dbReference>
<feature type="transmembrane region" description="Helical" evidence="6">
    <location>
        <begin position="278"/>
        <end position="299"/>
    </location>
</feature>
<dbReference type="SUPFAM" id="SSF103473">
    <property type="entry name" value="MFS general substrate transporter"/>
    <property type="match status" value="1"/>
</dbReference>
<evidence type="ECO:0000313" key="9">
    <source>
        <dbReference type="Proteomes" id="UP000494301"/>
    </source>
</evidence>
<gene>
    <name evidence="8" type="ORF">BLA3211_01242</name>
</gene>
<feature type="transmembrane region" description="Helical" evidence="6">
    <location>
        <begin position="49"/>
        <end position="68"/>
    </location>
</feature>
<feature type="transmembrane region" description="Helical" evidence="6">
    <location>
        <begin position="345"/>
        <end position="363"/>
    </location>
</feature>
<dbReference type="RefSeq" id="WP_175220374.1">
    <property type="nucleotide sequence ID" value="NZ_CABWIL020000004.1"/>
</dbReference>
<evidence type="ECO:0000256" key="4">
    <source>
        <dbReference type="ARBA" id="ARBA00022989"/>
    </source>
</evidence>
<keyword evidence="5 6" id="KW-0472">Membrane</keyword>
<comment type="subcellular location">
    <subcellularLocation>
        <location evidence="1">Cell membrane</location>
        <topology evidence="1">Multi-pass membrane protein</topology>
    </subcellularLocation>
</comment>
<evidence type="ECO:0000259" key="7">
    <source>
        <dbReference type="PROSITE" id="PS50850"/>
    </source>
</evidence>
<feature type="transmembrane region" description="Helical" evidence="6">
    <location>
        <begin position="139"/>
        <end position="161"/>
    </location>
</feature>
<dbReference type="Pfam" id="PF07690">
    <property type="entry name" value="MFS_1"/>
    <property type="match status" value="1"/>
</dbReference>
<feature type="transmembrane region" description="Helical" evidence="6">
    <location>
        <begin position="244"/>
        <end position="271"/>
    </location>
</feature>
<dbReference type="GO" id="GO:0022857">
    <property type="term" value="F:transmembrane transporter activity"/>
    <property type="evidence" value="ECO:0007669"/>
    <property type="project" value="InterPro"/>
</dbReference>
<keyword evidence="3 6" id="KW-0812">Transmembrane</keyword>
<dbReference type="InterPro" id="IPR020846">
    <property type="entry name" value="MFS_dom"/>
</dbReference>
<accession>A0A6J5IMB7</accession>
<evidence type="ECO:0000313" key="8">
    <source>
        <dbReference type="EMBL" id="CAB3961500.1"/>
    </source>
</evidence>
<sequence length="408" mass="41557">MSHQSQPARGNGWSVALVLTFAVLIAACHGKTIVLVTDIAHAYHVSPAHASWVVSAVAVVAAIGSPFVNWAVAEIGERRAIAFGLVVAALCSFAESRANDFSTLVALRVVEGVGYISVVLAALALLIHLTAGRQRTTALAFWSVASPLGGALAIFAVSPLVGGAWRVAFSGHAIVLLALLAATPLLPDTGGARPAERRRLSQVLAIYANPSICRLAFAVGAPLTVALGLVIIEPAYFVTSLGVSPAAIGLISTVGILSSVAAGILAGYVLTRPVAGPIAVLGAAAVGLALEILVFVPGVGAPVAIAAKIGQGFFGSFVMAWVFTRIPSMSVGGDVTGAGGVAEQCLYLSMFIGPVALFPLFALPSRLPLFAVLTVAALLPLVLLPLGLPSRRARTAGEPAVDVQVRRG</sequence>
<evidence type="ECO:0000256" key="2">
    <source>
        <dbReference type="ARBA" id="ARBA00022475"/>
    </source>
</evidence>
<dbReference type="PANTHER" id="PTHR43124">
    <property type="entry name" value="PURINE EFFLUX PUMP PBUE"/>
    <property type="match status" value="1"/>
</dbReference>
<dbReference type="AlphaFoldDB" id="A0A6J5IMB7"/>
<evidence type="ECO:0000256" key="1">
    <source>
        <dbReference type="ARBA" id="ARBA00004651"/>
    </source>
</evidence>
<dbReference type="InterPro" id="IPR050189">
    <property type="entry name" value="MFS_Efflux_Transporters"/>
</dbReference>
<feature type="transmembrane region" description="Helical" evidence="6">
    <location>
        <begin position="167"/>
        <end position="186"/>
    </location>
</feature>
<dbReference type="InterPro" id="IPR011701">
    <property type="entry name" value="MFS"/>
</dbReference>